<accession>A0A438FPX6</accession>
<sequence>MEGKIHLVNWEVVCTDKDKGGLGLRKLTMLNKALLGKRVLVRGQRRLIGGRSRGVEGDLERIKVRCPTAFLISLAWAVQRSSTVEEMWDQSSGQGNWNLIFLRISMMGVEYDWGSSPYAEGHKPSLEEDSVLWRQGRSDQFRIKEAYSLLTNSNDTGFPSRSIWWIGCQL</sequence>
<organism evidence="1 2">
    <name type="scientific">Vitis vinifera</name>
    <name type="common">Grape</name>
    <dbReference type="NCBI Taxonomy" id="29760"/>
    <lineage>
        <taxon>Eukaryota</taxon>
        <taxon>Viridiplantae</taxon>
        <taxon>Streptophyta</taxon>
        <taxon>Embryophyta</taxon>
        <taxon>Tracheophyta</taxon>
        <taxon>Spermatophyta</taxon>
        <taxon>Magnoliopsida</taxon>
        <taxon>eudicotyledons</taxon>
        <taxon>Gunneridae</taxon>
        <taxon>Pentapetalae</taxon>
        <taxon>rosids</taxon>
        <taxon>Vitales</taxon>
        <taxon>Vitaceae</taxon>
        <taxon>Viteae</taxon>
        <taxon>Vitis</taxon>
    </lineage>
</organism>
<dbReference type="Proteomes" id="UP000288805">
    <property type="component" value="Unassembled WGS sequence"/>
</dbReference>
<name>A0A438FPX6_VITVI</name>
<gene>
    <name evidence="1" type="ORF">CK203_062401</name>
</gene>
<dbReference type="EMBL" id="QGNW01000792">
    <property type="protein sequence ID" value="RVW62007.1"/>
    <property type="molecule type" value="Genomic_DNA"/>
</dbReference>
<protein>
    <submittedName>
        <fullName evidence="1">Uncharacterized protein</fullName>
    </submittedName>
</protein>
<dbReference type="AlphaFoldDB" id="A0A438FPX6"/>
<reference evidence="1 2" key="1">
    <citation type="journal article" date="2018" name="PLoS Genet.">
        <title>Population sequencing reveals clonal diversity and ancestral inbreeding in the grapevine cultivar Chardonnay.</title>
        <authorList>
            <person name="Roach M.J."/>
            <person name="Johnson D.L."/>
            <person name="Bohlmann J."/>
            <person name="van Vuuren H.J."/>
            <person name="Jones S.J."/>
            <person name="Pretorius I.S."/>
            <person name="Schmidt S.A."/>
            <person name="Borneman A.R."/>
        </authorList>
    </citation>
    <scope>NUCLEOTIDE SEQUENCE [LARGE SCALE GENOMIC DNA]</scope>
    <source>
        <strain evidence="2">cv. Chardonnay</strain>
        <tissue evidence="1">Leaf</tissue>
    </source>
</reference>
<proteinExistence type="predicted"/>
<evidence type="ECO:0000313" key="2">
    <source>
        <dbReference type="Proteomes" id="UP000288805"/>
    </source>
</evidence>
<comment type="caution">
    <text evidence="1">The sequence shown here is derived from an EMBL/GenBank/DDBJ whole genome shotgun (WGS) entry which is preliminary data.</text>
</comment>
<evidence type="ECO:0000313" key="1">
    <source>
        <dbReference type="EMBL" id="RVW62007.1"/>
    </source>
</evidence>